<reference evidence="4" key="1">
    <citation type="submission" date="2023-05" db="EMBL/GenBank/DDBJ databases">
        <title>Nepenthes gracilis genome sequencing.</title>
        <authorList>
            <person name="Fukushima K."/>
        </authorList>
    </citation>
    <scope>NUCLEOTIDE SEQUENCE</scope>
    <source>
        <strain evidence="4">SING2019-196</strain>
    </source>
</reference>
<evidence type="ECO:0000313" key="5">
    <source>
        <dbReference type="Proteomes" id="UP001279734"/>
    </source>
</evidence>
<feature type="compositionally biased region" description="Polar residues" evidence="3">
    <location>
        <begin position="73"/>
        <end position="82"/>
    </location>
</feature>
<feature type="compositionally biased region" description="Basic residues" evidence="3">
    <location>
        <begin position="101"/>
        <end position="110"/>
    </location>
</feature>
<evidence type="ECO:0000256" key="3">
    <source>
        <dbReference type="SAM" id="MobiDB-lite"/>
    </source>
</evidence>
<dbReference type="PANTHER" id="PTHR33142">
    <property type="entry name" value="CYCLIN-DEPENDENT PROTEIN KINASE INHIBITOR SMR13"/>
    <property type="match status" value="1"/>
</dbReference>
<keyword evidence="2" id="KW-0131">Cell cycle</keyword>
<protein>
    <submittedName>
        <fullName evidence="4">Uncharacterized protein</fullName>
    </submittedName>
</protein>
<proteinExistence type="predicted"/>
<comment type="caution">
    <text evidence="4">The sequence shown here is derived from an EMBL/GenBank/DDBJ whole genome shotgun (WGS) entry which is preliminary data.</text>
</comment>
<dbReference type="AlphaFoldDB" id="A0AAD3SGC1"/>
<sequence length="158" mass="17826">MGMSSNSDLLEEKQMKCDILKRSSSIDSIAQQQKQKQAEEDSKLQTVRGSSSTKSHETMRSLGELQEVDDATSNDGFRTPTSLDHKIPEIRPCCPPPPRKLMPKQSRKRKFSDPEIRSGRHSISSSNRLLDLTVEVESMFPPLLQANIGRKIKKARSF</sequence>
<keyword evidence="1" id="KW-0649">Protein kinase inhibitor</keyword>
<feature type="compositionally biased region" description="Low complexity" evidence="3">
    <location>
        <begin position="26"/>
        <end position="35"/>
    </location>
</feature>
<dbReference type="Proteomes" id="UP001279734">
    <property type="component" value="Unassembled WGS sequence"/>
</dbReference>
<feature type="compositionally biased region" description="Polar residues" evidence="3">
    <location>
        <begin position="44"/>
        <end position="53"/>
    </location>
</feature>
<dbReference type="GO" id="GO:0004860">
    <property type="term" value="F:protein kinase inhibitor activity"/>
    <property type="evidence" value="ECO:0007669"/>
    <property type="project" value="UniProtKB-KW"/>
</dbReference>
<evidence type="ECO:0000313" key="4">
    <source>
        <dbReference type="EMBL" id="GMH10159.1"/>
    </source>
</evidence>
<organism evidence="4 5">
    <name type="scientific">Nepenthes gracilis</name>
    <name type="common">Slender pitcher plant</name>
    <dbReference type="NCBI Taxonomy" id="150966"/>
    <lineage>
        <taxon>Eukaryota</taxon>
        <taxon>Viridiplantae</taxon>
        <taxon>Streptophyta</taxon>
        <taxon>Embryophyta</taxon>
        <taxon>Tracheophyta</taxon>
        <taxon>Spermatophyta</taxon>
        <taxon>Magnoliopsida</taxon>
        <taxon>eudicotyledons</taxon>
        <taxon>Gunneridae</taxon>
        <taxon>Pentapetalae</taxon>
        <taxon>Caryophyllales</taxon>
        <taxon>Nepenthaceae</taxon>
        <taxon>Nepenthes</taxon>
    </lineage>
</organism>
<accession>A0AAD3SGC1</accession>
<evidence type="ECO:0000256" key="2">
    <source>
        <dbReference type="ARBA" id="ARBA00023306"/>
    </source>
</evidence>
<name>A0AAD3SGC1_NEPGR</name>
<dbReference type="InterPro" id="IPR040389">
    <property type="entry name" value="SMR"/>
</dbReference>
<dbReference type="EMBL" id="BSYO01000009">
    <property type="protein sequence ID" value="GMH10159.1"/>
    <property type="molecule type" value="Genomic_DNA"/>
</dbReference>
<dbReference type="GO" id="GO:0032875">
    <property type="term" value="P:regulation of DNA endoreduplication"/>
    <property type="evidence" value="ECO:0007669"/>
    <property type="project" value="InterPro"/>
</dbReference>
<dbReference type="PANTHER" id="PTHR33142:SF114">
    <property type="entry name" value="CYCLIN-DEPENDENT PROTEIN KINASE INHIBITOR SMR14"/>
    <property type="match status" value="1"/>
</dbReference>
<keyword evidence="5" id="KW-1185">Reference proteome</keyword>
<dbReference type="GO" id="GO:0005634">
    <property type="term" value="C:nucleus"/>
    <property type="evidence" value="ECO:0007669"/>
    <property type="project" value="TreeGrafter"/>
</dbReference>
<feature type="region of interest" description="Disordered" evidence="3">
    <location>
        <begin position="26"/>
        <end position="126"/>
    </location>
</feature>
<gene>
    <name evidence="4" type="ORF">Nepgr_012000</name>
</gene>
<evidence type="ECO:0000256" key="1">
    <source>
        <dbReference type="ARBA" id="ARBA00023013"/>
    </source>
</evidence>